<dbReference type="InterPro" id="IPR034660">
    <property type="entry name" value="DinB/YfiT-like"/>
</dbReference>
<keyword evidence="3" id="KW-1185">Reference proteome</keyword>
<sequence length="208" mass="23334">MPVFQTAILLQNLRNDVNGLTNALNTKIATQTSAAILHQPSPGSWSAAQCLEHLNGYSRYYLPALEQAINKAEKNKWIALPQFRSGWLGNYFTNLMQPNPDGALKSKMKAPKGYRPEPQLDAPAILAEFISHQEKTLALLQRAEKVNISRLRIPISISRLLKLKAGDTFRFLIAHGQRHMLQALRAINTVTGGNKTAVTMQYLEEQFR</sequence>
<evidence type="ECO:0000259" key="1">
    <source>
        <dbReference type="Pfam" id="PF12867"/>
    </source>
</evidence>
<dbReference type="InterPro" id="IPR024775">
    <property type="entry name" value="DinB-like"/>
</dbReference>
<dbReference type="SUPFAM" id="SSF109854">
    <property type="entry name" value="DinB/YfiT-like putative metalloenzymes"/>
    <property type="match status" value="1"/>
</dbReference>
<gene>
    <name evidence="2" type="ORF">EG028_16185</name>
</gene>
<evidence type="ECO:0000313" key="3">
    <source>
        <dbReference type="Proteomes" id="UP000279089"/>
    </source>
</evidence>
<protein>
    <submittedName>
        <fullName evidence="2">DinB family protein</fullName>
    </submittedName>
</protein>
<evidence type="ECO:0000313" key="2">
    <source>
        <dbReference type="EMBL" id="RPD40190.1"/>
    </source>
</evidence>
<dbReference type="EMBL" id="RMBX01000008">
    <property type="protein sequence ID" value="RPD40190.1"/>
    <property type="molecule type" value="Genomic_DNA"/>
</dbReference>
<dbReference type="Proteomes" id="UP000279089">
    <property type="component" value="Unassembled WGS sequence"/>
</dbReference>
<dbReference type="Gene3D" id="1.20.120.450">
    <property type="entry name" value="dinb family like domain"/>
    <property type="match status" value="1"/>
</dbReference>
<reference evidence="3" key="1">
    <citation type="submission" date="2018-11" db="EMBL/GenBank/DDBJ databases">
        <title>Chitinophaga lutea sp.nov., isolate from arsenic contaminated soil.</title>
        <authorList>
            <person name="Zong Y."/>
        </authorList>
    </citation>
    <scope>NUCLEOTIDE SEQUENCE [LARGE SCALE GENOMIC DNA]</scope>
    <source>
        <strain evidence="3">YLT18</strain>
    </source>
</reference>
<accession>A0A3N4MJB8</accession>
<dbReference type="RefSeq" id="WP_120517559.1">
    <property type="nucleotide sequence ID" value="NZ_QXZY01000009.1"/>
</dbReference>
<dbReference type="AlphaFoldDB" id="A0A3N4MJB8"/>
<organism evidence="2 3">
    <name type="scientific">Chitinophaga barathri</name>
    <dbReference type="NCBI Taxonomy" id="1647451"/>
    <lineage>
        <taxon>Bacteria</taxon>
        <taxon>Pseudomonadati</taxon>
        <taxon>Bacteroidota</taxon>
        <taxon>Chitinophagia</taxon>
        <taxon>Chitinophagales</taxon>
        <taxon>Chitinophagaceae</taxon>
        <taxon>Chitinophaga</taxon>
    </lineage>
</organism>
<feature type="domain" description="DinB-like" evidence="1">
    <location>
        <begin position="32"/>
        <end position="183"/>
    </location>
</feature>
<proteinExistence type="predicted"/>
<comment type="caution">
    <text evidence="2">The sequence shown here is derived from an EMBL/GenBank/DDBJ whole genome shotgun (WGS) entry which is preliminary data.</text>
</comment>
<dbReference type="OrthoDB" id="1524454at2"/>
<name>A0A3N4MJB8_9BACT</name>
<dbReference type="Pfam" id="PF12867">
    <property type="entry name" value="DinB_2"/>
    <property type="match status" value="1"/>
</dbReference>